<dbReference type="Proteomes" id="UP000447355">
    <property type="component" value="Unassembled WGS sequence"/>
</dbReference>
<sequence length="523" mass="58768">MPFLDWVNKNQAKEITREVPYHLLKQESIHGDVTGANADNQLIQGDNLLALKALIPFYAGRVKCIFIDPPYNTKTDFGHYDDRLEHSQWLSMMYSRLVLMRELLSDDGSLWVTLDDNEAHYFRVLGDEVFGRDNFIIDIAWRKRDGPPNDRKIGLVHDHILVWSKRRDANSKKSRAELSFNLMERTEKANAQYSVFSEPDGPDSRGPFRKIDTTANGKGGRFVESLYYGIVNPYTLEEVFPRQGTCWRHSREEMLRLQADKRLYWGVKGTAKTPMRKLFASEAKQGMSSPSIWDDLALNQHASAEIEKLFGAKAAFETPKPERLLARIIHIASQPGDIVLDSFLGSGTTAAVAHKMGRRYIGIEMGEHASTHCLPRLQKVVEGEQGGISASVAWVGGGGFRFCTLGEPAFDDHGRISADVKFSTLAAYVWHFESGEPGHQVFDKPLLGIHNGTAYYLLYNGILGDRRPASGNVLTHAVLNAINEIFPHDGQKVVYGEMSRLGASRLAAEGIIFKQIPYDVKMR</sequence>
<dbReference type="InterPro" id="IPR029063">
    <property type="entry name" value="SAM-dependent_MTases_sf"/>
</dbReference>
<evidence type="ECO:0000256" key="4">
    <source>
        <dbReference type="ARBA" id="ARBA00022679"/>
    </source>
</evidence>
<dbReference type="PIRSF" id="PIRSF015855">
    <property type="entry name" value="TypeIII_Mtase_mKpnI"/>
    <property type="match status" value="1"/>
</dbReference>
<dbReference type="Gene3D" id="3.40.50.150">
    <property type="entry name" value="Vaccinia Virus protein VP39"/>
    <property type="match status" value="1"/>
</dbReference>
<dbReference type="InterPro" id="IPR002941">
    <property type="entry name" value="DNA_methylase_N4/N6"/>
</dbReference>
<dbReference type="EMBL" id="WWCX01000046">
    <property type="protein sequence ID" value="MYM96482.1"/>
    <property type="molecule type" value="Genomic_DNA"/>
</dbReference>
<dbReference type="InterPro" id="IPR001091">
    <property type="entry name" value="RM_Methyltransferase"/>
</dbReference>
<dbReference type="GO" id="GO:0032259">
    <property type="term" value="P:methylation"/>
    <property type="evidence" value="ECO:0007669"/>
    <property type="project" value="UniProtKB-KW"/>
</dbReference>
<evidence type="ECO:0000256" key="5">
    <source>
        <dbReference type="ARBA" id="ARBA00022691"/>
    </source>
</evidence>
<keyword evidence="3 8" id="KW-0489">Methyltransferase</keyword>
<evidence type="ECO:0000256" key="6">
    <source>
        <dbReference type="ARBA" id="ARBA00047942"/>
    </source>
</evidence>
<name>A0A845GSZ2_9BURK</name>
<keyword evidence="4 8" id="KW-0808">Transferase</keyword>
<evidence type="ECO:0000313" key="8">
    <source>
        <dbReference type="EMBL" id="MYM96482.1"/>
    </source>
</evidence>
<evidence type="ECO:0000313" key="9">
    <source>
        <dbReference type="Proteomes" id="UP000447355"/>
    </source>
</evidence>
<reference evidence="8" key="1">
    <citation type="submission" date="2019-12" db="EMBL/GenBank/DDBJ databases">
        <title>Novel species isolated from a subtropical stream in China.</title>
        <authorList>
            <person name="Lu H."/>
        </authorList>
    </citation>
    <scope>NUCLEOTIDE SEQUENCE [LARGE SCALE GENOMIC DNA]</scope>
    <source>
        <strain evidence="8">FT81W</strain>
    </source>
</reference>
<evidence type="ECO:0000256" key="3">
    <source>
        <dbReference type="ARBA" id="ARBA00022603"/>
    </source>
</evidence>
<accession>A0A845GSZ2</accession>
<dbReference type="PRINTS" id="PR00508">
    <property type="entry name" value="S21N4MTFRASE"/>
</dbReference>
<evidence type="ECO:0000256" key="1">
    <source>
        <dbReference type="ARBA" id="ARBA00006594"/>
    </source>
</evidence>
<keyword evidence="5" id="KW-0949">S-adenosyl-L-methionine</keyword>
<organism evidence="8 9">
    <name type="scientific">Duganella vulcania</name>
    <dbReference type="NCBI Taxonomy" id="2692166"/>
    <lineage>
        <taxon>Bacteria</taxon>
        <taxon>Pseudomonadati</taxon>
        <taxon>Pseudomonadota</taxon>
        <taxon>Betaproteobacteria</taxon>
        <taxon>Burkholderiales</taxon>
        <taxon>Oxalobacteraceae</taxon>
        <taxon>Telluria group</taxon>
        <taxon>Duganella</taxon>
    </lineage>
</organism>
<comment type="catalytic activity">
    <reaction evidence="6">
        <text>a 2'-deoxyadenosine in DNA + S-adenosyl-L-methionine = an N(6)-methyl-2'-deoxyadenosine in DNA + S-adenosyl-L-homocysteine + H(+)</text>
        <dbReference type="Rhea" id="RHEA:15197"/>
        <dbReference type="Rhea" id="RHEA-COMP:12418"/>
        <dbReference type="Rhea" id="RHEA-COMP:12419"/>
        <dbReference type="ChEBI" id="CHEBI:15378"/>
        <dbReference type="ChEBI" id="CHEBI:57856"/>
        <dbReference type="ChEBI" id="CHEBI:59789"/>
        <dbReference type="ChEBI" id="CHEBI:90615"/>
        <dbReference type="ChEBI" id="CHEBI:90616"/>
        <dbReference type="EC" id="2.1.1.72"/>
    </reaction>
</comment>
<evidence type="ECO:0000259" key="7">
    <source>
        <dbReference type="Pfam" id="PF01555"/>
    </source>
</evidence>
<dbReference type="AlphaFoldDB" id="A0A845GSZ2"/>
<comment type="caution">
    <text evidence="8">The sequence shown here is derived from an EMBL/GenBank/DDBJ whole genome shotgun (WGS) entry which is preliminary data.</text>
</comment>
<dbReference type="GO" id="GO:0008170">
    <property type="term" value="F:N-methyltransferase activity"/>
    <property type="evidence" value="ECO:0007669"/>
    <property type="project" value="InterPro"/>
</dbReference>
<protein>
    <recommendedName>
        <fullName evidence="2">site-specific DNA-methyltransferase (adenine-specific)</fullName>
        <ecNumber evidence="2">2.1.1.72</ecNumber>
    </recommendedName>
</protein>
<dbReference type="GO" id="GO:0003677">
    <property type="term" value="F:DNA binding"/>
    <property type="evidence" value="ECO:0007669"/>
    <property type="project" value="InterPro"/>
</dbReference>
<dbReference type="GO" id="GO:0009007">
    <property type="term" value="F:site-specific DNA-methyltransferase (adenine-specific) activity"/>
    <property type="evidence" value="ECO:0007669"/>
    <property type="project" value="UniProtKB-EC"/>
</dbReference>
<dbReference type="RefSeq" id="WP_161085497.1">
    <property type="nucleotide sequence ID" value="NZ_WWCX01000046.1"/>
</dbReference>
<proteinExistence type="inferred from homology"/>
<comment type="similarity">
    <text evidence="1">Belongs to the N(4)/N(6)-methyltransferase family.</text>
</comment>
<feature type="domain" description="DNA methylase N-4/N-6" evidence="7">
    <location>
        <begin position="62"/>
        <end position="369"/>
    </location>
</feature>
<dbReference type="InterPro" id="IPR002052">
    <property type="entry name" value="DNA_methylase_N6_adenine_CS"/>
</dbReference>
<dbReference type="SUPFAM" id="SSF53335">
    <property type="entry name" value="S-adenosyl-L-methionine-dependent methyltransferases"/>
    <property type="match status" value="1"/>
</dbReference>
<evidence type="ECO:0000256" key="2">
    <source>
        <dbReference type="ARBA" id="ARBA00011900"/>
    </source>
</evidence>
<dbReference type="Pfam" id="PF01555">
    <property type="entry name" value="N6_N4_Mtase"/>
    <property type="match status" value="1"/>
</dbReference>
<dbReference type="InterPro" id="IPR002295">
    <property type="entry name" value="N4/N6-MTase_EcoPI_Mod-like"/>
</dbReference>
<gene>
    <name evidence="8" type="ORF">GTP90_21725</name>
</gene>
<dbReference type="PROSITE" id="PS00092">
    <property type="entry name" value="N6_MTASE"/>
    <property type="match status" value="1"/>
</dbReference>
<dbReference type="EC" id="2.1.1.72" evidence="2"/>